<reference evidence="1 2" key="1">
    <citation type="submission" date="2019-03" db="EMBL/GenBank/DDBJ databases">
        <title>Genomic Encyclopedia of Type Strains, Phase IV (KMG-IV): sequencing the most valuable type-strain genomes for metagenomic binning, comparative biology and taxonomic classification.</title>
        <authorList>
            <person name="Goeker M."/>
        </authorList>
    </citation>
    <scope>NUCLEOTIDE SEQUENCE [LARGE SCALE GENOMIC DNA]</scope>
    <source>
        <strain evidence="1 2">DSM 103426</strain>
    </source>
</reference>
<accession>A0A4R3JCA7</accession>
<protein>
    <submittedName>
        <fullName evidence="1">Uncharacterized protein</fullName>
    </submittedName>
</protein>
<comment type="caution">
    <text evidence="1">The sequence shown here is derived from an EMBL/GenBank/DDBJ whole genome shotgun (WGS) entry which is preliminary data.</text>
</comment>
<organism evidence="1 2">
    <name type="scientific">Faecalimonas umbilicata</name>
    <dbReference type="NCBI Taxonomy" id="1912855"/>
    <lineage>
        <taxon>Bacteria</taxon>
        <taxon>Bacillati</taxon>
        <taxon>Bacillota</taxon>
        <taxon>Clostridia</taxon>
        <taxon>Lachnospirales</taxon>
        <taxon>Lachnospiraceae</taxon>
        <taxon>Faecalimonas</taxon>
    </lineage>
</organism>
<sequence length="33" mass="3761">GGLRLQLELIKVQVAFFMQFAQKGGKGYEYDII</sequence>
<feature type="non-terminal residue" evidence="1">
    <location>
        <position position="1"/>
    </location>
</feature>
<evidence type="ECO:0000313" key="2">
    <source>
        <dbReference type="Proteomes" id="UP000294613"/>
    </source>
</evidence>
<name>A0A4R3JCA7_9FIRM</name>
<proteinExistence type="predicted"/>
<dbReference type="AlphaFoldDB" id="A0A4R3JCA7"/>
<dbReference type="EMBL" id="SLZV01000029">
    <property type="protein sequence ID" value="TCS63382.1"/>
    <property type="molecule type" value="Genomic_DNA"/>
</dbReference>
<dbReference type="Proteomes" id="UP000294613">
    <property type="component" value="Unassembled WGS sequence"/>
</dbReference>
<gene>
    <name evidence="1" type="ORF">EDD74_12946</name>
</gene>
<evidence type="ECO:0000313" key="1">
    <source>
        <dbReference type="EMBL" id="TCS63382.1"/>
    </source>
</evidence>